<keyword evidence="12" id="KW-1015">Disulfide bond</keyword>
<keyword evidence="11" id="KW-0472">Membrane</keyword>
<dbReference type="EMBL" id="JAGTXO010000002">
    <property type="protein sequence ID" value="KAG8469502.1"/>
    <property type="molecule type" value="Genomic_DNA"/>
</dbReference>
<comment type="caution">
    <text evidence="18">The sequence shown here is derived from an EMBL/GenBank/DDBJ whole genome shotgun (WGS) entry which is preliminary data.</text>
</comment>
<dbReference type="AlphaFoldDB" id="A0A8J5XW03"/>
<name>A0A8J5XW03_DIALT</name>
<dbReference type="SUPFAM" id="SSF57196">
    <property type="entry name" value="EGF/Laminin"/>
    <property type="match status" value="1"/>
</dbReference>
<evidence type="ECO:0000313" key="18">
    <source>
        <dbReference type="EMBL" id="KAG8469502.1"/>
    </source>
</evidence>
<sequence>MESLRLRRFVLTLGAACMARAEELCALNPLACGGSRGSCHTTRGVDICECSGTSTERYFGRRCEGTIAVGAPCAAGCSGHGECVHGWCECAAGWSGELCDTPSWGEGDAQPFLTRRALLEVVGEDGECAPPASGAEPALACCEPTALYRRAVYRRNASEARALLDSLPPQLEPAAGWPARPRHASCAVVSSASSLLEAEHGAQIDEHEAVFRINRAPTAGFERHVGVRTTYDWLNSGPHTTSVYAEAILPRVPLPVDAPGASTTLLHGTTTAPVERGSYSRVLEWVEGHVRYARYHPAKAAARTRLVSLEFLHASWDAFGAYAAPFLPGSARGVRPSSGWHTARLALALCERVTLYGFSLDSAVGNTKFHYFDSLVQATISEAMKDPLAPGTHKFRLEHLIYANWTRHGPLSGRVRLVT</sequence>
<evidence type="ECO:0000256" key="12">
    <source>
        <dbReference type="ARBA" id="ARBA00023157"/>
    </source>
</evidence>
<evidence type="ECO:0000256" key="4">
    <source>
        <dbReference type="ARBA" id="ARBA00022679"/>
    </source>
</evidence>
<evidence type="ECO:0000256" key="3">
    <source>
        <dbReference type="ARBA" id="ARBA00022676"/>
    </source>
</evidence>
<dbReference type="GO" id="GO:0000139">
    <property type="term" value="C:Golgi membrane"/>
    <property type="evidence" value="ECO:0007669"/>
    <property type="project" value="UniProtKB-SubCell"/>
</dbReference>
<keyword evidence="4" id="KW-0808">Transferase</keyword>
<proteinExistence type="inferred from homology"/>
<dbReference type="Gene3D" id="2.10.25.10">
    <property type="entry name" value="Laminin"/>
    <property type="match status" value="1"/>
</dbReference>
<dbReference type="InterPro" id="IPR001675">
    <property type="entry name" value="Glyco_trans_29"/>
</dbReference>
<accession>A0A8J5XW03</accession>
<keyword evidence="13" id="KW-0325">Glycoprotein</keyword>
<comment type="catalytic activity">
    <reaction evidence="14">
        <text>a ganglioside GM1b (d18:1(4E)) + CMP-N-acetyl-beta-neuraminate = a ganglioside GD1alpha (d18:1(4E)) + CMP + H(+)</text>
        <dbReference type="Rhea" id="RHEA:41968"/>
        <dbReference type="ChEBI" id="CHEBI:15378"/>
        <dbReference type="ChEBI" id="CHEBI:57812"/>
        <dbReference type="ChEBI" id="CHEBI:60377"/>
        <dbReference type="ChEBI" id="CHEBI:78568"/>
        <dbReference type="ChEBI" id="CHEBI:78569"/>
    </reaction>
    <physiologicalReaction direction="left-to-right" evidence="14">
        <dbReference type="Rhea" id="RHEA:41969"/>
    </physiologicalReaction>
</comment>
<evidence type="ECO:0000256" key="9">
    <source>
        <dbReference type="ARBA" id="ARBA00023034"/>
    </source>
</evidence>
<evidence type="ECO:0000313" key="19">
    <source>
        <dbReference type="Proteomes" id="UP000751190"/>
    </source>
</evidence>
<feature type="domain" description="EGF-like" evidence="16 17">
    <location>
        <begin position="88"/>
        <end position="99"/>
    </location>
</feature>
<evidence type="ECO:0000259" key="16">
    <source>
        <dbReference type="PROSITE" id="PS00022"/>
    </source>
</evidence>
<keyword evidence="3" id="KW-0328">Glycosyltransferase</keyword>
<keyword evidence="5" id="KW-0812">Transmembrane</keyword>
<dbReference type="Pfam" id="PF00777">
    <property type="entry name" value="Glyco_transf_29"/>
    <property type="match status" value="1"/>
</dbReference>
<dbReference type="InterPro" id="IPR038578">
    <property type="entry name" value="GT29-like_sf"/>
</dbReference>
<evidence type="ECO:0000256" key="11">
    <source>
        <dbReference type="ARBA" id="ARBA00023136"/>
    </source>
</evidence>
<evidence type="ECO:0000259" key="17">
    <source>
        <dbReference type="PROSITE" id="PS01186"/>
    </source>
</evidence>
<dbReference type="PROSITE" id="PS01186">
    <property type="entry name" value="EGF_2"/>
    <property type="match status" value="1"/>
</dbReference>
<evidence type="ECO:0000256" key="14">
    <source>
        <dbReference type="ARBA" id="ARBA00043744"/>
    </source>
</evidence>
<keyword evidence="7" id="KW-0730">Sialic acid</keyword>
<organism evidence="18 19">
    <name type="scientific">Diacronema lutheri</name>
    <name type="common">Unicellular marine alga</name>
    <name type="synonym">Monochrysis lutheri</name>
    <dbReference type="NCBI Taxonomy" id="2081491"/>
    <lineage>
        <taxon>Eukaryota</taxon>
        <taxon>Haptista</taxon>
        <taxon>Haptophyta</taxon>
        <taxon>Pavlovophyceae</taxon>
        <taxon>Pavlovales</taxon>
        <taxon>Pavlovaceae</taxon>
        <taxon>Diacronema</taxon>
    </lineage>
</organism>
<dbReference type="InterPro" id="IPR000742">
    <property type="entry name" value="EGF"/>
</dbReference>
<dbReference type="Proteomes" id="UP000751190">
    <property type="component" value="Unassembled WGS sequence"/>
</dbReference>
<reference evidence="18" key="1">
    <citation type="submission" date="2021-05" db="EMBL/GenBank/DDBJ databases">
        <title>The genome of the haptophyte Pavlova lutheri (Diacronema luteri, Pavlovales) - a model for lipid biosynthesis in eukaryotic algae.</title>
        <authorList>
            <person name="Hulatt C.J."/>
            <person name="Posewitz M.C."/>
        </authorList>
    </citation>
    <scope>NUCLEOTIDE SEQUENCE</scope>
    <source>
        <strain evidence="18">NIVA-4/92</strain>
    </source>
</reference>
<evidence type="ECO:0000256" key="7">
    <source>
        <dbReference type="ARBA" id="ARBA00022981"/>
    </source>
</evidence>
<feature type="chain" id="PRO_5035222120" description="EGF-like domain-containing protein" evidence="15">
    <location>
        <begin position="22"/>
        <end position="419"/>
    </location>
</feature>
<comment type="similarity">
    <text evidence="2">Belongs to the glycosyltransferase 29 family.</text>
</comment>
<dbReference type="GO" id="GO:0001574">
    <property type="term" value="P:ganglioside biosynthetic process"/>
    <property type="evidence" value="ECO:0007669"/>
    <property type="project" value="TreeGrafter"/>
</dbReference>
<dbReference type="PANTHER" id="PTHR45906">
    <property type="entry name" value="ALPHA-N-ACETYL-NEURAMINYL-2,3-BETA-GALACTOSYL-1, 3-N-ACETYL-GALACTOSAMINIDE ALPHA-2,6-SIALYLTRANSFERASE-LIKE"/>
    <property type="match status" value="1"/>
</dbReference>
<keyword evidence="6" id="KW-0735">Signal-anchor</keyword>
<gene>
    <name evidence="18" type="ORF">KFE25_005957</name>
</gene>
<keyword evidence="19" id="KW-1185">Reference proteome</keyword>
<evidence type="ECO:0000256" key="15">
    <source>
        <dbReference type="SAM" id="SignalP"/>
    </source>
</evidence>
<evidence type="ECO:0000256" key="5">
    <source>
        <dbReference type="ARBA" id="ARBA00022692"/>
    </source>
</evidence>
<protein>
    <recommendedName>
        <fullName evidence="16 17">EGF-like domain-containing protein</fullName>
    </recommendedName>
</protein>
<evidence type="ECO:0000256" key="8">
    <source>
        <dbReference type="ARBA" id="ARBA00022989"/>
    </source>
</evidence>
<dbReference type="PANTHER" id="PTHR45906:SF1">
    <property type="entry name" value="ALPHA-N-ACETYL-NEURAMINYL-2,3-BETA-GALACTOSYL-1, 3-N-ACETYL-GALACTOSAMINIDE ALPHA-2,6-SIALYLTRANSFERASE-LIKE"/>
    <property type="match status" value="1"/>
</dbReference>
<feature type="signal peptide" evidence="15">
    <location>
        <begin position="1"/>
        <end position="21"/>
    </location>
</feature>
<evidence type="ECO:0000256" key="10">
    <source>
        <dbReference type="ARBA" id="ARBA00023098"/>
    </source>
</evidence>
<dbReference type="GO" id="GO:0001665">
    <property type="term" value="F:alpha-N-acetylgalactosaminide alpha-2,6-sialyltransferase activity"/>
    <property type="evidence" value="ECO:0007669"/>
    <property type="project" value="TreeGrafter"/>
</dbReference>
<evidence type="ECO:0000256" key="1">
    <source>
        <dbReference type="ARBA" id="ARBA00004323"/>
    </source>
</evidence>
<evidence type="ECO:0000256" key="6">
    <source>
        <dbReference type="ARBA" id="ARBA00022968"/>
    </source>
</evidence>
<dbReference type="Gene3D" id="3.90.1480.20">
    <property type="entry name" value="Glycosyl transferase family 29"/>
    <property type="match status" value="1"/>
</dbReference>
<keyword evidence="9" id="KW-0333">Golgi apparatus</keyword>
<evidence type="ECO:0000256" key="13">
    <source>
        <dbReference type="ARBA" id="ARBA00023180"/>
    </source>
</evidence>
<comment type="subcellular location">
    <subcellularLocation>
        <location evidence="1">Golgi apparatus membrane</location>
        <topology evidence="1">Single-pass type II membrane protein</topology>
    </subcellularLocation>
</comment>
<keyword evidence="15" id="KW-0732">Signal</keyword>
<evidence type="ECO:0000256" key="2">
    <source>
        <dbReference type="ARBA" id="ARBA00006003"/>
    </source>
</evidence>
<keyword evidence="8" id="KW-1133">Transmembrane helix</keyword>
<keyword evidence="10" id="KW-0443">Lipid metabolism</keyword>
<dbReference type="PROSITE" id="PS00022">
    <property type="entry name" value="EGF_1"/>
    <property type="match status" value="1"/>
</dbReference>
<dbReference type="OrthoDB" id="10264956at2759"/>